<dbReference type="EMBL" id="VRMG01000006">
    <property type="protein sequence ID" value="TXN30583.1"/>
    <property type="molecule type" value="Genomic_DNA"/>
</dbReference>
<evidence type="ECO:0000256" key="4">
    <source>
        <dbReference type="ARBA" id="ARBA00023136"/>
    </source>
</evidence>
<dbReference type="InterPro" id="IPR004695">
    <property type="entry name" value="SLAC1/Mae1/Ssu1/TehA"/>
</dbReference>
<sequence length="363" mass="37969">MADATTSTLQPRGHSITPQSNAFVEDEDRITDTIKQVIGVVAAERTRQLHLRAIPLGAFGIPLGLAGVGGAWSVASSGGVIPRWPEEVWFGIACVLWLWFTTAYGISVLRHREILGSDLRHPAHGPFIAFIPVIGMVLNQHYGSLYSAASAWVCVALVGLLALVDASLIAQWLTGGVGREALHVGYLLPVVTGSFVSSIGLSAAGMPGPSVAAFGVGVFFFVVLGPIIIGRLIAGPPLPSSLRSTVAILLAAPSTGGLALFANSDSGQSRLQLCSAGVVVAMFLAQVMLIPYYRRIPFGLAYWAFLFPLASAASYAIRWIQLGDSAIANVATWASLGVLTLVVAAISVASIVYALRQSGGNPI</sequence>
<evidence type="ECO:0000256" key="6">
    <source>
        <dbReference type="SAM" id="Phobius"/>
    </source>
</evidence>
<keyword evidence="8" id="KW-1185">Reference proteome</keyword>
<keyword evidence="3 6" id="KW-1133">Transmembrane helix</keyword>
<feature type="transmembrane region" description="Helical" evidence="6">
    <location>
        <begin position="150"/>
        <end position="173"/>
    </location>
</feature>
<evidence type="ECO:0000313" key="8">
    <source>
        <dbReference type="Proteomes" id="UP000321379"/>
    </source>
</evidence>
<gene>
    <name evidence="7" type="ORF">FVP33_08655</name>
</gene>
<feature type="transmembrane region" description="Helical" evidence="6">
    <location>
        <begin position="246"/>
        <end position="264"/>
    </location>
</feature>
<comment type="subcellular location">
    <subcellularLocation>
        <location evidence="1">Membrane</location>
        <topology evidence="1">Multi-pass membrane protein</topology>
    </subcellularLocation>
</comment>
<proteinExistence type="predicted"/>
<feature type="transmembrane region" description="Helical" evidence="6">
    <location>
        <begin position="88"/>
        <end position="109"/>
    </location>
</feature>
<dbReference type="GO" id="GO:0005886">
    <property type="term" value="C:plasma membrane"/>
    <property type="evidence" value="ECO:0007669"/>
    <property type="project" value="TreeGrafter"/>
</dbReference>
<evidence type="ECO:0000256" key="3">
    <source>
        <dbReference type="ARBA" id="ARBA00022989"/>
    </source>
</evidence>
<dbReference type="GO" id="GO:0046583">
    <property type="term" value="F:monoatomic cation efflux transmembrane transporter activity"/>
    <property type="evidence" value="ECO:0007669"/>
    <property type="project" value="TreeGrafter"/>
</dbReference>
<accession>A0A5C8UQ22</accession>
<dbReference type="InterPro" id="IPR038665">
    <property type="entry name" value="Voltage-dep_anion_channel_sf"/>
</dbReference>
<feature type="transmembrane region" description="Helical" evidence="6">
    <location>
        <begin position="185"/>
        <end position="205"/>
    </location>
</feature>
<evidence type="ECO:0000313" key="7">
    <source>
        <dbReference type="EMBL" id="TXN30583.1"/>
    </source>
</evidence>
<dbReference type="Pfam" id="PF03595">
    <property type="entry name" value="SLAC1"/>
    <property type="match status" value="1"/>
</dbReference>
<keyword evidence="2 6" id="KW-0812">Transmembrane</keyword>
<dbReference type="PANTHER" id="PTHR37955">
    <property type="entry name" value="TELLURITE RESISTANCE PROTEIN TEHA"/>
    <property type="match status" value="1"/>
</dbReference>
<protein>
    <submittedName>
        <fullName evidence="7">TDT family transporter</fullName>
    </submittedName>
</protein>
<feature type="region of interest" description="Disordered" evidence="5">
    <location>
        <begin position="1"/>
        <end position="21"/>
    </location>
</feature>
<feature type="transmembrane region" description="Helical" evidence="6">
    <location>
        <begin position="53"/>
        <end position="76"/>
    </location>
</feature>
<feature type="transmembrane region" description="Helical" evidence="6">
    <location>
        <begin position="300"/>
        <end position="320"/>
    </location>
</feature>
<reference evidence="7 8" key="1">
    <citation type="submission" date="2019-08" db="EMBL/GenBank/DDBJ databases">
        <title>Bacterial whole genome sequence for Glaciihabitans sp. CHu50b-6-2.</title>
        <authorList>
            <person name="Jin L."/>
        </authorList>
    </citation>
    <scope>NUCLEOTIDE SEQUENCE [LARGE SCALE GENOMIC DNA]</scope>
    <source>
        <strain evidence="7 8">CHu50b-6-2</strain>
    </source>
</reference>
<feature type="transmembrane region" description="Helical" evidence="6">
    <location>
        <begin position="332"/>
        <end position="355"/>
    </location>
</feature>
<dbReference type="PANTHER" id="PTHR37955:SF1">
    <property type="entry name" value="DEP DOMAIN-CONTAINING PROTEIN"/>
    <property type="match status" value="1"/>
</dbReference>
<feature type="transmembrane region" description="Helical" evidence="6">
    <location>
        <begin position="270"/>
        <end position="293"/>
    </location>
</feature>
<name>A0A5C8UQ22_9MICO</name>
<evidence type="ECO:0000256" key="1">
    <source>
        <dbReference type="ARBA" id="ARBA00004141"/>
    </source>
</evidence>
<feature type="transmembrane region" description="Helical" evidence="6">
    <location>
        <begin position="211"/>
        <end position="234"/>
    </location>
</feature>
<keyword evidence="4 6" id="KW-0472">Membrane</keyword>
<organism evidence="7 8">
    <name type="scientific">Lacisediminihabitans profunda</name>
    <dbReference type="NCBI Taxonomy" id="2594790"/>
    <lineage>
        <taxon>Bacteria</taxon>
        <taxon>Bacillati</taxon>
        <taxon>Actinomycetota</taxon>
        <taxon>Actinomycetes</taxon>
        <taxon>Micrococcales</taxon>
        <taxon>Microbacteriaceae</taxon>
        <taxon>Lacisediminihabitans</taxon>
    </lineage>
</organism>
<dbReference type="Proteomes" id="UP000321379">
    <property type="component" value="Unassembled WGS sequence"/>
</dbReference>
<evidence type="ECO:0000256" key="5">
    <source>
        <dbReference type="SAM" id="MobiDB-lite"/>
    </source>
</evidence>
<dbReference type="AlphaFoldDB" id="A0A5C8UQ22"/>
<comment type="caution">
    <text evidence="7">The sequence shown here is derived from an EMBL/GenBank/DDBJ whole genome shotgun (WGS) entry which is preliminary data.</text>
</comment>
<dbReference type="InterPro" id="IPR052951">
    <property type="entry name" value="Tellurite_res_ion_channel"/>
</dbReference>
<evidence type="ECO:0000256" key="2">
    <source>
        <dbReference type="ARBA" id="ARBA00022692"/>
    </source>
</evidence>
<dbReference type="Gene3D" id="1.50.10.150">
    <property type="entry name" value="Voltage-dependent anion channel"/>
    <property type="match status" value="1"/>
</dbReference>